<dbReference type="PRINTS" id="PR00107">
    <property type="entry name" value="PHOSPHOCPHPR"/>
</dbReference>
<evidence type="ECO:0000256" key="5">
    <source>
        <dbReference type="ARBA" id="ARBA00022490"/>
    </source>
</evidence>
<comment type="function">
    <text evidence="1">General (non sugar-specific) component of the phosphoenolpyruvate-dependent sugar phosphotransferase system (sugar PTS). This major carbohydrate active-transport system catalyzes the phosphorylation of incoming sugar substrates concomitantly with their translocation across the cell membrane. The phosphoryl group from phosphoenolpyruvate (PEP) is transferred to the phosphoryl carrier protein HPr by enzyme I. Phospho-HPr then transfers it to the PTS EIIA domain.</text>
</comment>
<gene>
    <name evidence="9" type="primary">ptsH_2</name>
    <name evidence="9" type="ORF">ELLFYP34_01094</name>
</gene>
<dbReference type="InterPro" id="IPR035895">
    <property type="entry name" value="HPr-like_sf"/>
</dbReference>
<dbReference type="InterPro" id="IPR002114">
    <property type="entry name" value="PTS_HPr_Ser_P_site"/>
</dbReference>
<protein>
    <recommendedName>
        <fullName evidence="3">Phosphocarrier protein HPr</fullName>
    </recommendedName>
    <alternativeName>
        <fullName evidence="8">Histidine-containing protein</fullName>
    </alternativeName>
</protein>
<dbReference type="EMBL" id="CACRTR010000023">
    <property type="protein sequence ID" value="VYU73834.1"/>
    <property type="molecule type" value="Genomic_DNA"/>
</dbReference>
<accession>A0A6N3HAA2</accession>
<evidence type="ECO:0000313" key="9">
    <source>
        <dbReference type="EMBL" id="VYU73834.1"/>
    </source>
</evidence>
<dbReference type="AlphaFoldDB" id="A0A6N3HAA2"/>
<dbReference type="PROSITE" id="PS00589">
    <property type="entry name" value="PTS_HPR_SER"/>
    <property type="match status" value="1"/>
</dbReference>
<evidence type="ECO:0000256" key="1">
    <source>
        <dbReference type="ARBA" id="ARBA00003681"/>
    </source>
</evidence>
<dbReference type="Gene3D" id="3.30.1340.10">
    <property type="entry name" value="HPr-like"/>
    <property type="match status" value="1"/>
</dbReference>
<keyword evidence="9" id="KW-0808">Transferase</keyword>
<keyword evidence="7" id="KW-0598">Phosphotransferase system</keyword>
<proteinExistence type="predicted"/>
<evidence type="ECO:0000256" key="3">
    <source>
        <dbReference type="ARBA" id="ARBA00020422"/>
    </source>
</evidence>
<name>A0A6N3HAA2_EUBLI</name>
<evidence type="ECO:0000256" key="4">
    <source>
        <dbReference type="ARBA" id="ARBA00022448"/>
    </source>
</evidence>
<keyword evidence="6" id="KW-0762">Sugar transport</keyword>
<dbReference type="InterPro" id="IPR001020">
    <property type="entry name" value="PTS_HPr_His_P_site"/>
</dbReference>
<comment type="subcellular location">
    <subcellularLocation>
        <location evidence="2">Cytoplasm</location>
    </subcellularLocation>
</comment>
<organism evidence="9">
    <name type="scientific">Eubacterium limosum</name>
    <dbReference type="NCBI Taxonomy" id="1736"/>
    <lineage>
        <taxon>Bacteria</taxon>
        <taxon>Bacillati</taxon>
        <taxon>Bacillota</taxon>
        <taxon>Clostridia</taxon>
        <taxon>Eubacteriales</taxon>
        <taxon>Eubacteriaceae</taxon>
        <taxon>Eubacterium</taxon>
    </lineage>
</organism>
<dbReference type="PROSITE" id="PS51350">
    <property type="entry name" value="PTS_HPR_DOM"/>
    <property type="match status" value="1"/>
</dbReference>
<evidence type="ECO:0000256" key="2">
    <source>
        <dbReference type="ARBA" id="ARBA00004496"/>
    </source>
</evidence>
<dbReference type="PANTHER" id="PTHR33705">
    <property type="entry name" value="PHOSPHOCARRIER PROTEIN HPR"/>
    <property type="match status" value="1"/>
</dbReference>
<reference evidence="9" key="1">
    <citation type="submission" date="2019-11" db="EMBL/GenBank/DDBJ databases">
        <authorList>
            <person name="Feng L."/>
        </authorList>
    </citation>
    <scope>NUCLEOTIDE SEQUENCE</scope>
    <source>
        <strain evidence="9">ElimosumLFYP34</strain>
    </source>
</reference>
<dbReference type="GO" id="GO:0016740">
    <property type="term" value="F:transferase activity"/>
    <property type="evidence" value="ECO:0007669"/>
    <property type="project" value="UniProtKB-KW"/>
</dbReference>
<dbReference type="Pfam" id="PF00381">
    <property type="entry name" value="PTS-HPr"/>
    <property type="match status" value="1"/>
</dbReference>
<evidence type="ECO:0000256" key="7">
    <source>
        <dbReference type="ARBA" id="ARBA00022683"/>
    </source>
</evidence>
<evidence type="ECO:0000256" key="8">
    <source>
        <dbReference type="ARBA" id="ARBA00033055"/>
    </source>
</evidence>
<dbReference type="CDD" id="cd00367">
    <property type="entry name" value="PTS-HPr_like"/>
    <property type="match status" value="1"/>
</dbReference>
<keyword evidence="4" id="KW-0813">Transport</keyword>
<evidence type="ECO:0000256" key="6">
    <source>
        <dbReference type="ARBA" id="ARBA00022597"/>
    </source>
</evidence>
<dbReference type="GO" id="GO:0009401">
    <property type="term" value="P:phosphoenolpyruvate-dependent sugar phosphotransferase system"/>
    <property type="evidence" value="ECO:0007669"/>
    <property type="project" value="UniProtKB-KW"/>
</dbReference>
<dbReference type="InterPro" id="IPR050399">
    <property type="entry name" value="HPr"/>
</dbReference>
<keyword evidence="5" id="KW-0963">Cytoplasm</keyword>
<dbReference type="PROSITE" id="PS00369">
    <property type="entry name" value="PTS_HPR_HIS"/>
    <property type="match status" value="1"/>
</dbReference>
<dbReference type="GO" id="GO:0005737">
    <property type="term" value="C:cytoplasm"/>
    <property type="evidence" value="ECO:0007669"/>
    <property type="project" value="UniProtKB-SubCell"/>
</dbReference>
<dbReference type="PANTHER" id="PTHR33705:SF1">
    <property type="entry name" value="PHOSPHOCARRIER PROTEIN HPR"/>
    <property type="match status" value="1"/>
</dbReference>
<sequence>MHTQKLTVVNPTGLHARPAAEFCKIAGTYQSKISLKRLGENEKEGNGKSVIAVMAMGLPKGCEIEISAEGEDEYAAVEALAELVRGGFGEI</sequence>
<dbReference type="InterPro" id="IPR000032">
    <property type="entry name" value="HPr-like"/>
</dbReference>
<dbReference type="NCBIfam" id="TIGR01003">
    <property type="entry name" value="PTS_HPr_family"/>
    <property type="match status" value="1"/>
</dbReference>
<dbReference type="SUPFAM" id="SSF55594">
    <property type="entry name" value="HPr-like"/>
    <property type="match status" value="1"/>
</dbReference>